<dbReference type="EMBL" id="CP009268">
    <property type="protein sequence ID" value="AJA52649.1"/>
    <property type="molecule type" value="Genomic_DNA"/>
</dbReference>
<organism evidence="1 4">
    <name type="scientific">Clostridium pasteurianum DSM 525 = ATCC 6013</name>
    <dbReference type="NCBI Taxonomy" id="1262449"/>
    <lineage>
        <taxon>Bacteria</taxon>
        <taxon>Bacillati</taxon>
        <taxon>Bacillota</taxon>
        <taxon>Clostridia</taxon>
        <taxon>Eubacteriales</taxon>
        <taxon>Clostridiaceae</taxon>
        <taxon>Clostridium</taxon>
    </lineage>
</organism>
<dbReference type="PATRIC" id="fig|1262449.3.peg.1038"/>
<reference evidence="2" key="2">
    <citation type="submission" date="2015-10" db="EMBL/GenBank/DDBJ databases">
        <title>Improved Draft Genome Sequence of Clostridium pasteurianum Strain ATCC 6013 (DSM 525) Using a Hybrid Next-Generation Sequencing Approach.</title>
        <authorList>
            <person name="Pyne M.E."/>
            <person name="Utturkar S.M."/>
            <person name="Brown S.D."/>
            <person name="Moo-Young M."/>
            <person name="Chung D.A."/>
            <person name="Chou P.C."/>
        </authorList>
    </citation>
    <scope>NUCLEOTIDE SEQUENCE</scope>
    <source>
        <strain evidence="2">ATCC 6013</strain>
    </source>
</reference>
<dbReference type="RefSeq" id="WP_003442465.1">
    <property type="nucleotide sequence ID" value="NZ_ANZB01000003.1"/>
</dbReference>
<keyword evidence="4" id="KW-1185">Reference proteome</keyword>
<dbReference type="Proteomes" id="UP000028042">
    <property type="component" value="Unassembled WGS sequence"/>
</dbReference>
<protein>
    <submittedName>
        <fullName evidence="1">Uncharacterized protein</fullName>
    </submittedName>
</protein>
<dbReference type="EMBL" id="JPGY02000001">
    <property type="protein sequence ID" value="KRU11341.1"/>
    <property type="molecule type" value="Genomic_DNA"/>
</dbReference>
<dbReference type="KEGG" id="cpae:CPAST_c25920"/>
<name>A0A0H3J408_CLOPA</name>
<reference evidence="2 3" key="3">
    <citation type="journal article" name="Genome Announc.">
        <title>Improved Draft Genome Sequence of Clostridium pasteurianum Strain ATCC 6013 (DSM 525) Using a Hybrid Next-Generation Sequencing Approach.</title>
        <authorList>
            <person name="Pyne M.E."/>
            <person name="Utturkar S."/>
            <person name="Brown S.D."/>
            <person name="Moo-Young M."/>
            <person name="Chung D.A."/>
            <person name="Chou C.P."/>
        </authorList>
    </citation>
    <scope>NUCLEOTIDE SEQUENCE [LARGE SCALE GENOMIC DNA]</scope>
    <source>
        <strain evidence="2 3">ATCC 6013</strain>
    </source>
</reference>
<evidence type="ECO:0000313" key="1">
    <source>
        <dbReference type="EMBL" id="AJA52649.1"/>
    </source>
</evidence>
<gene>
    <name evidence="1" type="ORF">CLPA_c25920</name>
    <name evidence="2" type="ORF">CP6013_00588</name>
</gene>
<sequence length="113" mass="13372">MFLKDGNIKEFGFEVGFQEFELYLNEVSEKTVTLDIHGIVNTQLTFEDFGWYIDEYKHSNKRVLILDDLTEQICSVLVDMKDIKKIIMGVGFFEGSYILILKHNIMYRFIMEE</sequence>
<dbReference type="Proteomes" id="UP000030905">
    <property type="component" value="Chromosome"/>
</dbReference>
<dbReference type="KEGG" id="cpat:CLPA_c25920"/>
<proteinExistence type="predicted"/>
<evidence type="ECO:0000313" key="4">
    <source>
        <dbReference type="Proteomes" id="UP000030905"/>
    </source>
</evidence>
<reference evidence="1 4" key="1">
    <citation type="journal article" date="2015" name="Genome Announc.">
        <title>Complete Genome Sequence of the Nitrogen-Fixing and Solvent-Producing Clostridium pasteurianum DSM 525.</title>
        <authorList>
            <person name="Poehlein A."/>
            <person name="Grosse-Honebrink A."/>
            <person name="Zhang Y."/>
            <person name="Minton N.P."/>
            <person name="Daniel R."/>
        </authorList>
    </citation>
    <scope>NUCLEOTIDE SEQUENCE [LARGE SCALE GENOMIC DNA]</scope>
    <source>
        <strain evidence="1">DSM 525</strain>
        <strain evidence="4">DSM 525 / ATCC 6013</strain>
    </source>
</reference>
<dbReference type="AlphaFoldDB" id="A0A0H3J408"/>
<evidence type="ECO:0000313" key="2">
    <source>
        <dbReference type="EMBL" id="KRU11341.1"/>
    </source>
</evidence>
<accession>A0A0H3J408</accession>
<evidence type="ECO:0000313" key="3">
    <source>
        <dbReference type="Proteomes" id="UP000028042"/>
    </source>
</evidence>
<dbReference type="GeneID" id="93074725"/>